<dbReference type="PANTHER" id="PTHR31623:SF17">
    <property type="entry name" value="F21J9.9"/>
    <property type="match status" value="1"/>
</dbReference>
<evidence type="ECO:0000256" key="3">
    <source>
        <dbReference type="ARBA" id="ARBA00023315"/>
    </source>
</evidence>
<accession>A0ABD3LK28</accession>
<name>A0ABD3LK28_EUCGL</name>
<keyword evidence="3" id="KW-0012">Acyltransferase</keyword>
<dbReference type="InterPro" id="IPR023213">
    <property type="entry name" value="CAT-like_dom_sf"/>
</dbReference>
<evidence type="ECO:0000313" key="5">
    <source>
        <dbReference type="Proteomes" id="UP001634007"/>
    </source>
</evidence>
<keyword evidence="5" id="KW-1185">Reference proteome</keyword>
<dbReference type="GO" id="GO:0016746">
    <property type="term" value="F:acyltransferase activity"/>
    <property type="evidence" value="ECO:0007669"/>
    <property type="project" value="UniProtKB-KW"/>
</dbReference>
<evidence type="ECO:0000256" key="2">
    <source>
        <dbReference type="ARBA" id="ARBA00022679"/>
    </source>
</evidence>
<evidence type="ECO:0000313" key="4">
    <source>
        <dbReference type="EMBL" id="KAL3751843.1"/>
    </source>
</evidence>
<keyword evidence="2" id="KW-0808">Transferase</keyword>
<dbReference type="Proteomes" id="UP001634007">
    <property type="component" value="Unassembled WGS sequence"/>
</dbReference>
<comment type="caution">
    <text evidence="4">The sequence shown here is derived from an EMBL/GenBank/DDBJ whole genome shotgun (WGS) entry which is preliminary data.</text>
</comment>
<dbReference type="Pfam" id="PF02458">
    <property type="entry name" value="Transferase"/>
    <property type="match status" value="1"/>
</dbReference>
<evidence type="ECO:0000256" key="1">
    <source>
        <dbReference type="ARBA" id="ARBA00009861"/>
    </source>
</evidence>
<protein>
    <submittedName>
        <fullName evidence="4">Uncharacterized protein</fullName>
    </submittedName>
</protein>
<dbReference type="EMBL" id="JBJKBG010000002">
    <property type="protein sequence ID" value="KAL3751843.1"/>
    <property type="molecule type" value="Genomic_DNA"/>
</dbReference>
<dbReference type="Gene3D" id="3.30.559.10">
    <property type="entry name" value="Chloramphenicol acetyltransferase-like domain"/>
    <property type="match status" value="2"/>
</dbReference>
<reference evidence="4 5" key="1">
    <citation type="submission" date="2024-11" db="EMBL/GenBank/DDBJ databases">
        <title>Chromosome-level genome assembly of Eucalyptus globulus Labill. provides insights into its genome evolution.</title>
        <authorList>
            <person name="Li X."/>
        </authorList>
    </citation>
    <scope>NUCLEOTIDE SEQUENCE [LARGE SCALE GENOMIC DNA]</scope>
    <source>
        <strain evidence="4">CL2024</strain>
        <tissue evidence="4">Fresh tender leaves</tissue>
    </source>
</reference>
<dbReference type="PANTHER" id="PTHR31623">
    <property type="entry name" value="F21J9.9"/>
    <property type="match status" value="1"/>
</dbReference>
<proteinExistence type="inferred from homology"/>
<dbReference type="AlphaFoldDB" id="A0ABD3LK28"/>
<comment type="similarity">
    <text evidence="1">Belongs to the plant acyltransferase family.</text>
</comment>
<gene>
    <name evidence="4" type="ORF">ACJRO7_012644</name>
</gene>
<sequence length="445" mass="49744">MTMADVEVEVVSSDTVKPSSPTPDHLRHYKLSFLDQIQVPVFMPLVLFFPRDDDVSLDEKRGRIRQALAKALTQFYPLAGRVRDNLYVDCNDEGALYVEARVRCELSDILENPVPRVLNRFLPRQIDDVQDLAVAVQVNFFECGGLALSLLISHKVADALSYFTFLNSWAATARGDTDIIDPCFSSSELFPPINLSGFQTSTGIVKDNISTRRFVFDAATIASLREQFTDLNDAAAAATTVDHQRSRPTRVEALSSFLWSRYMASTQPIDTRGDKLYTVLHAVNLRTRMEPPMSGHHFGNISRLAITVPTKDAVVDGGHKIVHQVREAIKQVDGEHIKKLQDGKGYLNWLKERSARISQGEVVSFSFTSLCRFPIYEADFGWGKPTWVGSASLTFKNLVVFMDTKSGDGIEAWVHLKEDDMAKFEQDKELLALVSPSVSVKSCAF</sequence>
<organism evidence="4 5">
    <name type="scientific">Eucalyptus globulus</name>
    <name type="common">Tasmanian blue gum</name>
    <dbReference type="NCBI Taxonomy" id="34317"/>
    <lineage>
        <taxon>Eukaryota</taxon>
        <taxon>Viridiplantae</taxon>
        <taxon>Streptophyta</taxon>
        <taxon>Embryophyta</taxon>
        <taxon>Tracheophyta</taxon>
        <taxon>Spermatophyta</taxon>
        <taxon>Magnoliopsida</taxon>
        <taxon>eudicotyledons</taxon>
        <taxon>Gunneridae</taxon>
        <taxon>Pentapetalae</taxon>
        <taxon>rosids</taxon>
        <taxon>malvids</taxon>
        <taxon>Myrtales</taxon>
        <taxon>Myrtaceae</taxon>
        <taxon>Myrtoideae</taxon>
        <taxon>Eucalypteae</taxon>
        <taxon>Eucalyptus</taxon>
    </lineage>
</organism>